<evidence type="ECO:0000313" key="8">
    <source>
        <dbReference type="Proteomes" id="UP000093476"/>
    </source>
</evidence>
<feature type="domain" description="YscD/Y4YQ C-terminal" evidence="6">
    <location>
        <begin position="366"/>
        <end position="414"/>
    </location>
</feature>
<dbReference type="PATRIC" id="fig|286156.4.peg.214"/>
<dbReference type="InterPro" id="IPR032030">
    <property type="entry name" value="YscD_cytoplasmic_dom"/>
</dbReference>
<feature type="domain" description="YscD cytoplasmic" evidence="3">
    <location>
        <begin position="6"/>
        <end position="99"/>
    </location>
</feature>
<dbReference type="AlphaFoldDB" id="A0A1C0U9M9"/>
<dbReference type="Pfam" id="PF16693">
    <property type="entry name" value="Yop-YscD_ppl_1st"/>
    <property type="match status" value="1"/>
</dbReference>
<dbReference type="Gene3D" id="2.60.200.20">
    <property type="match status" value="1"/>
</dbReference>
<dbReference type="Pfam" id="PF21934">
    <property type="entry name" value="Yop-YscD_ppl_3rd"/>
    <property type="match status" value="1"/>
</dbReference>
<keyword evidence="1" id="KW-0812">Transmembrane</keyword>
<keyword evidence="1" id="KW-1133">Transmembrane helix</keyword>
<dbReference type="SUPFAM" id="SSF49879">
    <property type="entry name" value="SMAD/FHA domain"/>
    <property type="match status" value="1"/>
</dbReference>
<dbReference type="InterPro" id="IPR008984">
    <property type="entry name" value="SMAD_FHA_dom_sf"/>
</dbReference>
<dbReference type="Gene3D" id="3.30.1340.30">
    <property type="match status" value="2"/>
</dbReference>
<dbReference type="EMBL" id="LOMY01000010">
    <property type="protein sequence ID" value="OCQ54595.1"/>
    <property type="molecule type" value="Genomic_DNA"/>
</dbReference>
<dbReference type="Pfam" id="PF23893">
    <property type="entry name" value="Y4YQ_C"/>
    <property type="match status" value="1"/>
</dbReference>
<feature type="domain" description="YscD-like Bon-like" evidence="2">
    <location>
        <begin position="161"/>
        <end position="219"/>
    </location>
</feature>
<evidence type="ECO:0000256" key="1">
    <source>
        <dbReference type="SAM" id="Phobius"/>
    </source>
</evidence>
<dbReference type="InterPro" id="IPR012843">
    <property type="entry name" value="YscD"/>
</dbReference>
<feature type="domain" description="YscD-like Bon-like" evidence="5">
    <location>
        <begin position="220"/>
        <end position="284"/>
    </location>
</feature>
<organism evidence="7 8">
    <name type="scientific">Photorhabdus australis subsp. thailandensis</name>
    <dbReference type="NCBI Taxonomy" id="2805096"/>
    <lineage>
        <taxon>Bacteria</taxon>
        <taxon>Pseudomonadati</taxon>
        <taxon>Pseudomonadota</taxon>
        <taxon>Gammaproteobacteria</taxon>
        <taxon>Enterobacterales</taxon>
        <taxon>Morganellaceae</taxon>
        <taxon>Photorhabdus</taxon>
    </lineage>
</organism>
<reference evidence="7 8" key="1">
    <citation type="submission" date="2015-12" db="EMBL/GenBank/DDBJ databases">
        <title>Genome comparisons provide insights into the role of secondary metabolites in the pathogenic phase of the Photorhabdus life cycle.</title>
        <authorList>
            <person name="Tobias N.J."/>
            <person name="Mishra B."/>
            <person name="Gupta D.K."/>
            <person name="Thines M."/>
            <person name="Stinear T.P."/>
            <person name="Bode H.B."/>
        </authorList>
    </citation>
    <scope>NUCLEOTIDE SEQUENCE [LARGE SCALE GENOMIC DNA]</scope>
    <source>
        <strain evidence="7 8">PB68.1</strain>
    </source>
</reference>
<evidence type="ECO:0000259" key="6">
    <source>
        <dbReference type="Pfam" id="PF23893"/>
    </source>
</evidence>
<evidence type="ECO:0000259" key="3">
    <source>
        <dbReference type="Pfam" id="PF16697"/>
    </source>
</evidence>
<dbReference type="Gene3D" id="3.30.70.1770">
    <property type="match status" value="1"/>
</dbReference>
<evidence type="ECO:0000259" key="2">
    <source>
        <dbReference type="Pfam" id="PF16693"/>
    </source>
</evidence>
<dbReference type="RefSeq" id="WP_065821716.1">
    <property type="nucleotide sequence ID" value="NZ_CAWMQZ010000010.1"/>
</dbReference>
<dbReference type="InterPro" id="IPR053947">
    <property type="entry name" value="YscD_ppl__2nd"/>
</dbReference>
<keyword evidence="8" id="KW-1185">Reference proteome</keyword>
<feature type="domain" description="YscD-like Bon-like" evidence="4">
    <location>
        <begin position="290"/>
        <end position="350"/>
    </location>
</feature>
<evidence type="ECO:0000259" key="5">
    <source>
        <dbReference type="Pfam" id="PF21937"/>
    </source>
</evidence>
<evidence type="ECO:0000313" key="7">
    <source>
        <dbReference type="EMBL" id="OCQ54595.1"/>
    </source>
</evidence>
<dbReference type="Proteomes" id="UP000093476">
    <property type="component" value="Unassembled WGS sequence"/>
</dbReference>
<sequence>MSWKIRFYRGLNKSIEVNLAEGRLVIGSDPLQADIVLVDEGVAPVHLILEVEPDSVRLLEWAGETAPSQNGELLSPNALLQALARQEAGPLLWAFCDQQHTFPDQLAEPVITPHQRPVRQNRSRVAGWMLIFCLVVALVFLALLGHEGWQRSNMSNGMAEQELRRFLNNDSAYRQVSVQMMPDNGPLLIKGYVDRNHHRLVLQQYLDTHSLNYRLELRTMEELLQGVDFILQKLGYTQIQSSNSKQPGWIRLTGELTDADQNWNDIESLLKRDVPGLLGIENQTMQTGGHLKRLDMLLAKHDLPHTLTYQDKSDRIEFTGQLDEHQTHSFYRLQQVFKQEFGNRPELVLLNNNRLARNNDELNFDVRAVSLGRVPYVVLKNNLRYPVGATTENGLRIEAIRNDAIVIIKGEQQFIIKLNRSPAL</sequence>
<accession>A0A1C0U9M9</accession>
<proteinExistence type="predicted"/>
<dbReference type="InterPro" id="IPR032034">
    <property type="entry name" value="YscD_ppl_1st"/>
</dbReference>
<evidence type="ECO:0000259" key="4">
    <source>
        <dbReference type="Pfam" id="PF21934"/>
    </source>
</evidence>
<dbReference type="STRING" id="286156.Ppb6_00164"/>
<dbReference type="InterPro" id="IPR057770">
    <property type="entry name" value="YscD/Y4YQ_C"/>
</dbReference>
<dbReference type="Pfam" id="PF16697">
    <property type="entry name" value="Yop-YscD_cpl"/>
    <property type="match status" value="1"/>
</dbReference>
<keyword evidence="1" id="KW-0472">Membrane</keyword>
<dbReference type="Pfam" id="PF21937">
    <property type="entry name" value="Yop-YscD_ppl_2nd"/>
    <property type="match status" value="1"/>
</dbReference>
<feature type="transmembrane region" description="Helical" evidence="1">
    <location>
        <begin position="125"/>
        <end position="145"/>
    </location>
</feature>
<protein>
    <submittedName>
        <fullName evidence="7">Yop proteins translocation protein D</fullName>
    </submittedName>
</protein>
<dbReference type="InterPro" id="IPR053946">
    <property type="entry name" value="YscD_ppl_3rd"/>
</dbReference>
<comment type="caution">
    <text evidence="7">The sequence shown here is derived from an EMBL/GenBank/DDBJ whole genome shotgun (WGS) entry which is preliminary data.</text>
</comment>
<dbReference type="NCBIfam" id="TIGR02500">
    <property type="entry name" value="type_III_yscD"/>
    <property type="match status" value="1"/>
</dbReference>
<gene>
    <name evidence="7" type="primary">yscD</name>
    <name evidence="7" type="ORF">Ppb6_00164</name>
</gene>
<name>A0A1C0U9M9_9GAMM</name>